<dbReference type="EMBL" id="FNXT01001196">
    <property type="protein sequence ID" value="SZX73662.1"/>
    <property type="molecule type" value="Genomic_DNA"/>
</dbReference>
<proteinExistence type="predicted"/>
<evidence type="ECO:0000313" key="2">
    <source>
        <dbReference type="EMBL" id="SZX73662.1"/>
    </source>
</evidence>
<dbReference type="Pfam" id="PF08373">
    <property type="entry name" value="RAP"/>
    <property type="match status" value="1"/>
</dbReference>
<keyword evidence="3" id="KW-1185">Reference proteome</keyword>
<protein>
    <recommendedName>
        <fullName evidence="1">RAP domain-containing protein</fullName>
    </recommendedName>
</protein>
<dbReference type="PROSITE" id="PS51286">
    <property type="entry name" value="RAP"/>
    <property type="match status" value="1"/>
</dbReference>
<evidence type="ECO:0000313" key="3">
    <source>
        <dbReference type="Proteomes" id="UP000256970"/>
    </source>
</evidence>
<reference evidence="2 3" key="1">
    <citation type="submission" date="2016-10" db="EMBL/GenBank/DDBJ databases">
        <authorList>
            <person name="Cai Z."/>
        </authorList>
    </citation>
    <scope>NUCLEOTIDE SEQUENCE [LARGE SCALE GENOMIC DNA]</scope>
</reference>
<evidence type="ECO:0000259" key="1">
    <source>
        <dbReference type="PROSITE" id="PS51286"/>
    </source>
</evidence>
<sequence>MFDAGLQWSSFTPYDMRVVYLVHMWLRDQKLGDGLGLAGSLSPQQLQQCRELWRQLLQRRHPDTSGRQISNVQSSVAAAVQQLPSSLVVPKSVREEVLLHEDAMCLTDMVFTTACGRQVVIEVDGPQHYRCPDQQPTGRTLYRNRALAARGYVLVVVKASDWDQCPEHLRQQQLVAWIQQALQQEQSP</sequence>
<dbReference type="InterPro" id="IPR013584">
    <property type="entry name" value="RAP"/>
</dbReference>
<accession>A0A383W915</accession>
<gene>
    <name evidence="2" type="ORF">BQ4739_LOCUS13916</name>
</gene>
<dbReference type="Proteomes" id="UP000256970">
    <property type="component" value="Unassembled WGS sequence"/>
</dbReference>
<organism evidence="2 3">
    <name type="scientific">Tetradesmus obliquus</name>
    <name type="common">Green alga</name>
    <name type="synonym">Acutodesmus obliquus</name>
    <dbReference type="NCBI Taxonomy" id="3088"/>
    <lineage>
        <taxon>Eukaryota</taxon>
        <taxon>Viridiplantae</taxon>
        <taxon>Chlorophyta</taxon>
        <taxon>core chlorophytes</taxon>
        <taxon>Chlorophyceae</taxon>
        <taxon>CS clade</taxon>
        <taxon>Sphaeropleales</taxon>
        <taxon>Scenedesmaceae</taxon>
        <taxon>Tetradesmus</taxon>
    </lineage>
</organism>
<feature type="domain" description="RAP" evidence="1">
    <location>
        <begin position="119"/>
        <end position="180"/>
    </location>
</feature>
<dbReference type="AlphaFoldDB" id="A0A383W915"/>
<name>A0A383W915_TETOB</name>